<dbReference type="RefSeq" id="WP_090165294.1">
    <property type="nucleotide sequence ID" value="NZ_FOFB01000002.1"/>
</dbReference>
<sequence>MQFTQLLHQPAGLRQLRQMAAADRLPHANLLLSPPGAGGLAAALAIATLLLCENRSGEQGDTACGNCRACRKTAGYVHPDLHFAFPTVGARMTSDPFLPQWREALKETPYQEANDWLQRIGAENKQGNITRESCANIVRKLNLKIFEGRYKIMLIWLPEYLGNEGNRLLKMIEEPPENTIFLLVAERLELILNTILSRCQLTKLGPPAGAEISAALEARGIPADRAGAAARLADGNFNLATAMAENESVSHGPRFLKWMRLCFQGSAAGLTAWTDEFAKLGRENQKHFLRYALHFWREFLLLSVNGDEDGNIRLPADELNSAKKLLPLVNLDQLAGITHIISECTENVERNANPKILFLDAGIRIHQILRQPRGQNLRTA</sequence>
<dbReference type="Proteomes" id="UP000199021">
    <property type="component" value="Unassembled WGS sequence"/>
</dbReference>
<protein>
    <submittedName>
        <fullName evidence="1">DNA polymerase-3 subunit delta</fullName>
    </submittedName>
</protein>
<dbReference type="EMBL" id="FOFB01000002">
    <property type="protein sequence ID" value="SEP76357.1"/>
    <property type="molecule type" value="Genomic_DNA"/>
</dbReference>
<dbReference type="PANTHER" id="PTHR11669:SF8">
    <property type="entry name" value="DNA POLYMERASE III SUBUNIT DELTA"/>
    <property type="match status" value="1"/>
</dbReference>
<gene>
    <name evidence="1" type="ORF">SAMN05444359_102108</name>
</gene>
<accession>A0A1H9AIN9</accession>
<dbReference type="OrthoDB" id="9811073at2"/>
<dbReference type="Gene3D" id="3.40.50.300">
    <property type="entry name" value="P-loop containing nucleotide triphosphate hydrolases"/>
    <property type="match status" value="1"/>
</dbReference>
<evidence type="ECO:0000313" key="2">
    <source>
        <dbReference type="Proteomes" id="UP000199021"/>
    </source>
</evidence>
<reference evidence="2" key="1">
    <citation type="submission" date="2016-10" db="EMBL/GenBank/DDBJ databases">
        <authorList>
            <person name="Varghese N."/>
            <person name="Submissions S."/>
        </authorList>
    </citation>
    <scope>NUCLEOTIDE SEQUENCE [LARGE SCALE GENOMIC DNA]</scope>
    <source>
        <strain evidence="2">DSM 24740</strain>
    </source>
</reference>
<dbReference type="InterPro" id="IPR050238">
    <property type="entry name" value="DNA_Rep/Repair_Clamp_Loader"/>
</dbReference>
<dbReference type="AlphaFoldDB" id="A0A1H9AIN9"/>
<dbReference type="InterPro" id="IPR027417">
    <property type="entry name" value="P-loop_NTPase"/>
</dbReference>
<dbReference type="STRING" id="478744.SAMN05444359_102108"/>
<keyword evidence="2" id="KW-1185">Reference proteome</keyword>
<dbReference type="Pfam" id="PF13177">
    <property type="entry name" value="DNA_pol3_delta2"/>
    <property type="match status" value="1"/>
</dbReference>
<evidence type="ECO:0000313" key="1">
    <source>
        <dbReference type="EMBL" id="SEP76357.1"/>
    </source>
</evidence>
<dbReference type="SUPFAM" id="SSF52540">
    <property type="entry name" value="P-loop containing nucleoside triphosphate hydrolases"/>
    <property type="match status" value="1"/>
</dbReference>
<dbReference type="GO" id="GO:0006261">
    <property type="term" value="P:DNA-templated DNA replication"/>
    <property type="evidence" value="ECO:0007669"/>
    <property type="project" value="TreeGrafter"/>
</dbReference>
<name>A0A1H9AIN9_9BACT</name>
<dbReference type="InParanoid" id="A0A1H9AIN9"/>
<dbReference type="PANTHER" id="PTHR11669">
    <property type="entry name" value="REPLICATION FACTOR C / DNA POLYMERASE III GAMMA-TAU SUBUNIT"/>
    <property type="match status" value="1"/>
</dbReference>
<organism evidence="1 2">
    <name type="scientific">Neolewinella agarilytica</name>
    <dbReference type="NCBI Taxonomy" id="478744"/>
    <lineage>
        <taxon>Bacteria</taxon>
        <taxon>Pseudomonadati</taxon>
        <taxon>Bacteroidota</taxon>
        <taxon>Saprospiria</taxon>
        <taxon>Saprospirales</taxon>
        <taxon>Lewinellaceae</taxon>
        <taxon>Neolewinella</taxon>
    </lineage>
</organism>
<dbReference type="FunCoup" id="A0A1H9AIN9">
    <property type="interactions" value="124"/>
</dbReference>
<proteinExistence type="predicted"/>